<reference evidence="3 4" key="1">
    <citation type="journal article" date="2021" name="Hortic Res">
        <title>Chromosome-scale assembly of the Dendrobium chrysotoxum genome enhances the understanding of orchid evolution.</title>
        <authorList>
            <person name="Zhang Y."/>
            <person name="Zhang G.Q."/>
            <person name="Zhang D."/>
            <person name="Liu X.D."/>
            <person name="Xu X.Y."/>
            <person name="Sun W.H."/>
            <person name="Yu X."/>
            <person name="Zhu X."/>
            <person name="Wang Z.W."/>
            <person name="Zhao X."/>
            <person name="Zhong W.Y."/>
            <person name="Chen H."/>
            <person name="Yin W.L."/>
            <person name="Huang T."/>
            <person name="Niu S.C."/>
            <person name="Liu Z.J."/>
        </authorList>
    </citation>
    <scope>NUCLEOTIDE SEQUENCE [LARGE SCALE GENOMIC DNA]</scope>
    <source>
        <strain evidence="3">Lindl</strain>
    </source>
</reference>
<gene>
    <name evidence="3" type="ORF">IEQ34_021176</name>
</gene>
<dbReference type="EMBL" id="JAGFBR010000018">
    <property type="protein sequence ID" value="KAH0450484.1"/>
    <property type="molecule type" value="Genomic_DNA"/>
</dbReference>
<dbReference type="AlphaFoldDB" id="A0AAV7G4C3"/>
<name>A0AAV7G4C3_DENCH</name>
<dbReference type="GO" id="GO:0009501">
    <property type="term" value="C:amyloplast"/>
    <property type="evidence" value="ECO:0007669"/>
    <property type="project" value="UniProtKB-SubCell"/>
</dbReference>
<sequence>MNGLHCCVRNAENTKESTPMFDSSDRDQNFGLRARHCALRLAITTFREHKASWEGLMKRGMSRNSTWDNAALKYEQVFEWALMDPPYVK</sequence>
<comment type="subcellular location">
    <subcellularLocation>
        <location evidence="1">Plastid</location>
        <location evidence="1">Amyloplast</location>
    </subcellularLocation>
</comment>
<protein>
    <submittedName>
        <fullName evidence="3">Uncharacterized protein</fullName>
    </submittedName>
</protein>
<evidence type="ECO:0000256" key="1">
    <source>
        <dbReference type="ARBA" id="ARBA00004602"/>
    </source>
</evidence>
<keyword evidence="2" id="KW-0035">Amyloplast</keyword>
<evidence type="ECO:0000313" key="4">
    <source>
        <dbReference type="Proteomes" id="UP000775213"/>
    </source>
</evidence>
<dbReference type="Gene3D" id="3.40.50.2000">
    <property type="entry name" value="Glycogen Phosphorylase B"/>
    <property type="match status" value="1"/>
</dbReference>
<dbReference type="PANTHER" id="PTHR45825">
    <property type="entry name" value="GRANULE-BOUND STARCH SYNTHASE 1, CHLOROPLASTIC/AMYLOPLASTIC"/>
    <property type="match status" value="1"/>
</dbReference>
<evidence type="ECO:0000256" key="2">
    <source>
        <dbReference type="ARBA" id="ARBA00023234"/>
    </source>
</evidence>
<accession>A0AAV7G4C3</accession>
<evidence type="ECO:0000313" key="3">
    <source>
        <dbReference type="EMBL" id="KAH0450484.1"/>
    </source>
</evidence>
<keyword evidence="2" id="KW-0934">Plastid</keyword>
<comment type="caution">
    <text evidence="3">The sequence shown here is derived from an EMBL/GenBank/DDBJ whole genome shotgun (WGS) entry which is preliminary data.</text>
</comment>
<keyword evidence="4" id="KW-1185">Reference proteome</keyword>
<proteinExistence type="predicted"/>
<dbReference type="Proteomes" id="UP000775213">
    <property type="component" value="Unassembled WGS sequence"/>
</dbReference>
<dbReference type="PANTHER" id="PTHR45825:SF11">
    <property type="entry name" value="ALPHA AMYLASE DOMAIN-CONTAINING PROTEIN"/>
    <property type="match status" value="1"/>
</dbReference>
<dbReference type="GO" id="GO:0009507">
    <property type="term" value="C:chloroplast"/>
    <property type="evidence" value="ECO:0007669"/>
    <property type="project" value="TreeGrafter"/>
</dbReference>
<organism evidence="3 4">
    <name type="scientific">Dendrobium chrysotoxum</name>
    <name type="common">Orchid</name>
    <dbReference type="NCBI Taxonomy" id="161865"/>
    <lineage>
        <taxon>Eukaryota</taxon>
        <taxon>Viridiplantae</taxon>
        <taxon>Streptophyta</taxon>
        <taxon>Embryophyta</taxon>
        <taxon>Tracheophyta</taxon>
        <taxon>Spermatophyta</taxon>
        <taxon>Magnoliopsida</taxon>
        <taxon>Liliopsida</taxon>
        <taxon>Asparagales</taxon>
        <taxon>Orchidaceae</taxon>
        <taxon>Epidendroideae</taxon>
        <taxon>Malaxideae</taxon>
        <taxon>Dendrobiinae</taxon>
        <taxon>Dendrobium</taxon>
    </lineage>
</organism>